<gene>
    <name evidence="10 11" type="primary">gph</name>
    <name evidence="11" type="ORF">VEx25_2028</name>
</gene>
<proteinExistence type="inferred from homology"/>
<dbReference type="Gene3D" id="1.10.150.240">
    <property type="entry name" value="Putative phosphatase, domain 2"/>
    <property type="match status" value="1"/>
</dbReference>
<keyword evidence="8 10" id="KW-0460">Magnesium</keyword>
<evidence type="ECO:0000256" key="1">
    <source>
        <dbReference type="ARBA" id="ARBA00000830"/>
    </source>
</evidence>
<dbReference type="HAMAP" id="MF_00495">
    <property type="entry name" value="GPH_hydrolase_bact"/>
    <property type="match status" value="1"/>
</dbReference>
<dbReference type="Proteomes" id="UP000242664">
    <property type="component" value="Unassembled WGS sequence"/>
</dbReference>
<evidence type="ECO:0000313" key="12">
    <source>
        <dbReference type="Proteomes" id="UP000242664"/>
    </source>
</evidence>
<evidence type="ECO:0000256" key="7">
    <source>
        <dbReference type="ARBA" id="ARBA00022801"/>
    </source>
</evidence>
<dbReference type="Gene3D" id="3.40.50.1000">
    <property type="entry name" value="HAD superfamily/HAD-like"/>
    <property type="match status" value="1"/>
</dbReference>
<dbReference type="InterPro" id="IPR037512">
    <property type="entry name" value="PGPase_prok"/>
</dbReference>
<feature type="active site" description="Nucleophile" evidence="10">
    <location>
        <position position="33"/>
    </location>
</feature>
<keyword evidence="7 10" id="KW-0378">Hydrolase</keyword>
<dbReference type="SFLD" id="SFLDG01135">
    <property type="entry name" value="C1.5.6:_HAD__Beta-PGM__Phospha"/>
    <property type="match status" value="1"/>
</dbReference>
<dbReference type="EMBL" id="DS267842">
    <property type="protein sequence ID" value="EDN56268.1"/>
    <property type="molecule type" value="Genomic_DNA"/>
</dbReference>
<dbReference type="PANTHER" id="PTHR43434:SF1">
    <property type="entry name" value="PHOSPHOGLYCOLATE PHOSPHATASE"/>
    <property type="match status" value="1"/>
</dbReference>
<dbReference type="InterPro" id="IPR006439">
    <property type="entry name" value="HAD-SF_hydro_IA"/>
</dbReference>
<dbReference type="InterPro" id="IPR006549">
    <property type="entry name" value="HAD-SF_hydro_IIIA"/>
</dbReference>
<name>A0ABM9WSC6_VIBAE</name>
<evidence type="ECO:0000256" key="3">
    <source>
        <dbReference type="ARBA" id="ARBA00004818"/>
    </source>
</evidence>
<protein>
    <recommendedName>
        <fullName evidence="5 10">Phosphoglycolate phosphatase</fullName>
        <shortName evidence="10">PGP</shortName>
        <shortName evidence="10">PGPase</shortName>
        <ecNumber evidence="5 10">3.1.3.18</ecNumber>
    </recommendedName>
</protein>
<feature type="binding site" evidence="10">
    <location>
        <position position="198"/>
    </location>
    <ligand>
        <name>Mg(2+)</name>
        <dbReference type="ChEBI" id="CHEBI:18420"/>
    </ligand>
</feature>
<dbReference type="Pfam" id="PF13419">
    <property type="entry name" value="HAD_2"/>
    <property type="match status" value="1"/>
</dbReference>
<dbReference type="InterPro" id="IPR023198">
    <property type="entry name" value="PGP-like_dom2"/>
</dbReference>
<comment type="pathway">
    <text evidence="3 10">Organic acid metabolism; glycolate biosynthesis; glycolate from 2-phosphoglycolate: step 1/1.</text>
</comment>
<dbReference type="SFLD" id="SFLDS00003">
    <property type="entry name" value="Haloacid_Dehalogenase"/>
    <property type="match status" value="1"/>
</dbReference>
<keyword evidence="6 10" id="KW-0479">Metal-binding</keyword>
<dbReference type="NCBIfam" id="TIGR01662">
    <property type="entry name" value="HAD-SF-IIIA"/>
    <property type="match status" value="1"/>
</dbReference>
<dbReference type="NCBIfam" id="TIGR01509">
    <property type="entry name" value="HAD-SF-IA-v3"/>
    <property type="match status" value="1"/>
</dbReference>
<dbReference type="PANTHER" id="PTHR43434">
    <property type="entry name" value="PHOSPHOGLYCOLATE PHOSPHATASE"/>
    <property type="match status" value="1"/>
</dbReference>
<keyword evidence="9 10" id="KW-0119">Carbohydrate metabolism</keyword>
<comment type="similarity">
    <text evidence="4 10">Belongs to the HAD-like hydrolase superfamily. CbbY/CbbZ/Gph/YieH family.</text>
</comment>
<feature type="binding site" evidence="10">
    <location>
        <position position="33"/>
    </location>
    <ligand>
        <name>Mg(2+)</name>
        <dbReference type="ChEBI" id="CHEBI:18420"/>
    </ligand>
</feature>
<dbReference type="InterPro" id="IPR023214">
    <property type="entry name" value="HAD_sf"/>
</dbReference>
<dbReference type="GO" id="GO:0008967">
    <property type="term" value="F:phosphoglycolate phosphatase activity"/>
    <property type="evidence" value="ECO:0007669"/>
    <property type="project" value="UniProtKB-EC"/>
</dbReference>
<feature type="binding site" evidence="10">
    <location>
        <position position="35"/>
    </location>
    <ligand>
        <name>Mg(2+)</name>
        <dbReference type="ChEBI" id="CHEBI:18420"/>
    </ligand>
</feature>
<accession>A0ABM9WSC6</accession>
<evidence type="ECO:0000256" key="5">
    <source>
        <dbReference type="ARBA" id="ARBA00013078"/>
    </source>
</evidence>
<dbReference type="SFLD" id="SFLDG01129">
    <property type="entry name" value="C1.5:_HAD__Beta-PGM__Phosphata"/>
    <property type="match status" value="1"/>
</dbReference>
<dbReference type="InterPro" id="IPR050155">
    <property type="entry name" value="HAD-like_hydrolase_sf"/>
</dbReference>
<dbReference type="NCBIfam" id="TIGR01549">
    <property type="entry name" value="HAD-SF-IA-v1"/>
    <property type="match status" value="1"/>
</dbReference>
<dbReference type="InterPro" id="IPR036412">
    <property type="entry name" value="HAD-like_sf"/>
</dbReference>
<evidence type="ECO:0000256" key="4">
    <source>
        <dbReference type="ARBA" id="ARBA00006171"/>
    </source>
</evidence>
<dbReference type="NCBIfam" id="TIGR01449">
    <property type="entry name" value="PGP_bact"/>
    <property type="match status" value="1"/>
</dbReference>
<dbReference type="SUPFAM" id="SSF56784">
    <property type="entry name" value="HAD-like"/>
    <property type="match status" value="1"/>
</dbReference>
<comment type="cofactor">
    <cofactor evidence="2 10">
        <name>Mg(2+)</name>
        <dbReference type="ChEBI" id="CHEBI:18420"/>
    </cofactor>
</comment>
<comment type="catalytic activity">
    <reaction evidence="1 10">
        <text>2-phosphoglycolate + H2O = glycolate + phosphate</text>
        <dbReference type="Rhea" id="RHEA:14369"/>
        <dbReference type="ChEBI" id="CHEBI:15377"/>
        <dbReference type="ChEBI" id="CHEBI:29805"/>
        <dbReference type="ChEBI" id="CHEBI:43474"/>
        <dbReference type="ChEBI" id="CHEBI:58033"/>
        <dbReference type="EC" id="3.1.3.18"/>
    </reaction>
</comment>
<evidence type="ECO:0000256" key="6">
    <source>
        <dbReference type="ARBA" id="ARBA00022723"/>
    </source>
</evidence>
<comment type="function">
    <text evidence="10">Specifically catalyzes the dephosphorylation of 2-phosphoglycolate. Is involved in the dissimilation of the intracellular 2-phosphoglycolate formed during the DNA repair of 3'-phosphoglycolate ends, a major class of DNA lesions induced by oxidative stress.</text>
</comment>
<reference evidence="12" key="1">
    <citation type="submission" date="2006-10" db="EMBL/GenBank/DDBJ databases">
        <authorList>
            <person name="Heidelberg J."/>
            <person name="Sebastian Y."/>
        </authorList>
    </citation>
    <scope>NUCLEOTIDE SEQUENCE [LARGE SCALE GENOMIC DNA]</scope>
    <source>
        <strain evidence="12">EX25</strain>
    </source>
</reference>
<dbReference type="InterPro" id="IPR041492">
    <property type="entry name" value="HAD_2"/>
</dbReference>
<dbReference type="CDD" id="cd16417">
    <property type="entry name" value="HAD_PGPase"/>
    <property type="match status" value="1"/>
</dbReference>
<evidence type="ECO:0000256" key="8">
    <source>
        <dbReference type="ARBA" id="ARBA00022842"/>
    </source>
</evidence>
<evidence type="ECO:0000313" key="11">
    <source>
        <dbReference type="EMBL" id="EDN56268.1"/>
    </source>
</evidence>
<evidence type="ECO:0000256" key="9">
    <source>
        <dbReference type="ARBA" id="ARBA00023277"/>
    </source>
</evidence>
<evidence type="ECO:0000256" key="2">
    <source>
        <dbReference type="ARBA" id="ARBA00001946"/>
    </source>
</evidence>
<dbReference type="NCBIfam" id="NF009695">
    <property type="entry name" value="PRK13222.1-2"/>
    <property type="match status" value="1"/>
</dbReference>
<evidence type="ECO:0000256" key="10">
    <source>
        <dbReference type="HAMAP-Rule" id="MF_00495"/>
    </source>
</evidence>
<keyword evidence="12" id="KW-1185">Reference proteome</keyword>
<dbReference type="EC" id="3.1.3.18" evidence="5 10"/>
<sequence length="249" mass="27158">MTSRLSTQDGEPSCVILAREFMTQQDIKLIAFDLDGTLLDSVPDLAVAADQAVQALGYPSVSEEQVRDYVGNGADILIGRALSQSMTISSDLSDELRAKARELFDEYYKQSGHKLSHLYPTVKETLEELHQAGFTMAIVTNKPSKFVPEILEQHDIAKYFVDVLGGDAFPDKKPNPVALNWLMEKHQVKPAEMLMVGDSKNDILAAKNAGCASFGLTYGYNHGEPISASNPDVVANRLAELLEVVAVSA</sequence>
<organism evidence="11 12">
    <name type="scientific">Vibrio antiquarius (strain Ex25)</name>
    <dbReference type="NCBI Taxonomy" id="150340"/>
    <lineage>
        <taxon>Bacteria</taxon>
        <taxon>Pseudomonadati</taxon>
        <taxon>Pseudomonadota</taxon>
        <taxon>Gammaproteobacteria</taxon>
        <taxon>Vibrionales</taxon>
        <taxon>Vibrionaceae</taxon>
        <taxon>Vibrio</taxon>
        <taxon>Vibrio diabolicus subgroup</taxon>
    </lineage>
</organism>